<dbReference type="Proteomes" id="UP001180081">
    <property type="component" value="Unassembled WGS sequence"/>
</dbReference>
<evidence type="ECO:0000313" key="2">
    <source>
        <dbReference type="Proteomes" id="UP001180081"/>
    </source>
</evidence>
<reference evidence="1" key="2">
    <citation type="submission" date="2023-06" db="EMBL/GenBank/DDBJ databases">
        <authorList>
            <person name="Lucena T."/>
            <person name="Sun Q."/>
        </authorList>
    </citation>
    <scope>NUCLEOTIDE SEQUENCE</scope>
    <source>
        <strain evidence="1">CECT 7703</strain>
    </source>
</reference>
<proteinExistence type="predicted"/>
<comment type="caution">
    <text evidence="1">The sequence shown here is derived from an EMBL/GenBank/DDBJ whole genome shotgun (WGS) entry which is preliminary data.</text>
</comment>
<gene>
    <name evidence="1" type="ORF">QWZ03_09890</name>
</gene>
<evidence type="ECO:0000313" key="1">
    <source>
        <dbReference type="EMBL" id="MDN3577075.1"/>
    </source>
</evidence>
<dbReference type="RefSeq" id="WP_290332553.1">
    <property type="nucleotide sequence ID" value="NZ_JAUFPU010000008.1"/>
</dbReference>
<keyword evidence="2" id="KW-1185">Reference proteome</keyword>
<reference evidence="1" key="1">
    <citation type="journal article" date="2014" name="Int. J. Syst. Evol. Microbiol.">
        <title>Complete genome of a new Firmicutes species belonging to the dominant human colonic microbiota ('Ruminococcus bicirculans') reveals two chromosomes and a selective capacity to utilize plant glucans.</title>
        <authorList>
            <consortium name="NISC Comparative Sequencing Program"/>
            <person name="Wegmann U."/>
            <person name="Louis P."/>
            <person name="Goesmann A."/>
            <person name="Henrissat B."/>
            <person name="Duncan S.H."/>
            <person name="Flint H.J."/>
        </authorList>
    </citation>
    <scope>NUCLEOTIDE SEQUENCE</scope>
    <source>
        <strain evidence="1">CECT 7703</strain>
    </source>
</reference>
<name>A0ABT8B5F9_9NEIS</name>
<organism evidence="1 2">
    <name type="scientific">Chitinimonas viridis</name>
    <dbReference type="NCBI Taxonomy" id="664880"/>
    <lineage>
        <taxon>Bacteria</taxon>
        <taxon>Pseudomonadati</taxon>
        <taxon>Pseudomonadota</taxon>
        <taxon>Betaproteobacteria</taxon>
        <taxon>Neisseriales</taxon>
        <taxon>Chitinibacteraceae</taxon>
        <taxon>Chitinimonas</taxon>
    </lineage>
</organism>
<sequence>MPDAVASTLNKLGPCLSTELVAALVRDYGLAPATARQRVSRSTDIKKLAHLVFPRGARFVYLQSEYASPRFWEALIKRLLEHSVAYGGGLAALMARGGLMPVPHFLIACGAPVAQKGRIAARGVLERLHAAELVKVFSAPGIGECVELAQTVDAPSWELSRMRARISTEAVLLNAVKGWARNLGVVSYNMVTLRDEGEAQPRVGTFNWDLAGPSYLAPLMQWDKTARGVKQGYLVCDTLLGVNVEGYQLQPFINKCVTLRSLAKVGRCLQMFVADGFSAEAFALAKESGVIPATTTHLFGQDVARALRELTDVLNNAFVNENTLEMVTAVFNKLSHIEGAATNLRGALFEYLVADVVRLGSAHTSICLNEIVKDEQGRAAEVDVLAHHFNQSVRFIECKGYKPGGTVPDEMVERWLRDRIPVIRKAAEADRDWRKCRLKFEFWTSGVLSERARSLIADEASHVRKYSLTLVEGTKVAQLVSATNNTALKNAFRQHFQEHPLNAAEKQVKRVRRPLPIPPRVRIEGRKPVDYELDTGLEDGEEADGSAG</sequence>
<accession>A0ABT8B5F9</accession>
<dbReference type="EMBL" id="JAUFPU010000008">
    <property type="protein sequence ID" value="MDN3577075.1"/>
    <property type="molecule type" value="Genomic_DNA"/>
</dbReference>
<protein>
    <submittedName>
        <fullName evidence="1">Uncharacterized protein</fullName>
    </submittedName>
</protein>